<evidence type="ECO:0000256" key="8">
    <source>
        <dbReference type="ARBA" id="ARBA00022837"/>
    </source>
</evidence>
<evidence type="ECO:0000256" key="7">
    <source>
        <dbReference type="ARBA" id="ARBA00022801"/>
    </source>
</evidence>
<keyword evidence="4" id="KW-0597">Phosphoprotein</keyword>
<feature type="compositionally biased region" description="Polar residues" evidence="13">
    <location>
        <begin position="116"/>
        <end position="125"/>
    </location>
</feature>
<proteinExistence type="predicted"/>
<keyword evidence="7" id="KW-0378">Hydrolase</keyword>
<keyword evidence="9" id="KW-0442">Lipid degradation</keyword>
<keyword evidence="8" id="KW-0106">Calcium</keyword>
<comment type="subcellular location">
    <subcellularLocation>
        <location evidence="2">Cell membrane</location>
    </subcellularLocation>
    <subcellularLocation>
        <location evidence="1">Endomembrane system</location>
        <topology evidence="1">Multi-pass membrane protein</topology>
    </subcellularLocation>
</comment>
<keyword evidence="16" id="KW-1185">Reference proteome</keyword>
<dbReference type="GO" id="GO:0005886">
    <property type="term" value="C:plasma membrane"/>
    <property type="evidence" value="ECO:0007669"/>
    <property type="project" value="UniProtKB-SubCell"/>
</dbReference>
<protein>
    <submittedName>
        <fullName evidence="15">Lipase class 3</fullName>
    </submittedName>
</protein>
<keyword evidence="6" id="KW-0479">Metal-binding</keyword>
<feature type="region of interest" description="Disordered" evidence="13">
    <location>
        <begin position="104"/>
        <end position="125"/>
    </location>
</feature>
<evidence type="ECO:0000256" key="11">
    <source>
        <dbReference type="ARBA" id="ARBA00023098"/>
    </source>
</evidence>
<evidence type="ECO:0000256" key="2">
    <source>
        <dbReference type="ARBA" id="ARBA00004236"/>
    </source>
</evidence>
<dbReference type="PANTHER" id="PTHR45792">
    <property type="entry name" value="DIACYLGLYCEROL LIPASE HOMOLOG-RELATED"/>
    <property type="match status" value="1"/>
</dbReference>
<evidence type="ECO:0000256" key="13">
    <source>
        <dbReference type="SAM" id="MobiDB-lite"/>
    </source>
</evidence>
<sequence length="578" mass="64687">MRRLLSQLSRHPHVSSNYAQRLGRLGVPGGLVVGAICQQCDGPSSKSHFSAWQRVIGAKTTNLEAKKNTTNPETNEGHSSNESFDIMGKLSKIGDEWKDQLLESQDNTEETDKKQSTTSVSMTTGKSDGLFNSIQNFFGIEQNNPLSPAVGKKSGDTVQGMGQTLMKLLSGSNDSMDDVIQQVRDMRGRGEVQDQADVAEVFSVAKKCAKMLETKLGAFFGEEGPPPLYLTSMMYYIERQDELKNPSWKRRKHRFFPGIDMSEMDDCYEKMLLAKLGYEDDIEVIRHTLKKNYNSELVYCSSVSKPNKPAHFVAIKRDQSRWSNELEILVVVCGTKSITDVITDLLCDAEPYRGGLAHSGILESGKWLVREHTELLDKLRELTGKKKVRLTLVGHSLGAAAATIAGIEWNDDPTIEVEVVGFGCPALLSKDVSQKAEEFVTTVVADSDCIPRMSMASMVNTLMDVTELDVTPYARQDFQQTVDELQRFLPSLVDDKTKENILDNLNMLLPTPPKVGEKGKKRMEVVLFPPGKIIHFYRDGYGVTGSVTPATFFDEIERQFFYFRARKGERSQSRMKMI</sequence>
<accession>A0A9K3KSP6</accession>
<reference evidence="15" key="1">
    <citation type="journal article" date="2021" name="Sci. Rep.">
        <title>Diploid genomic architecture of Nitzschia inconspicua, an elite biomass production diatom.</title>
        <authorList>
            <person name="Oliver A."/>
            <person name="Podell S."/>
            <person name="Pinowska A."/>
            <person name="Traller J.C."/>
            <person name="Smith S.R."/>
            <person name="McClure R."/>
            <person name="Beliaev A."/>
            <person name="Bohutskyi P."/>
            <person name="Hill E.A."/>
            <person name="Rabines A."/>
            <person name="Zheng H."/>
            <person name="Allen L.Z."/>
            <person name="Kuo A."/>
            <person name="Grigoriev I.V."/>
            <person name="Allen A.E."/>
            <person name="Hazlebeck D."/>
            <person name="Allen E.E."/>
        </authorList>
    </citation>
    <scope>NUCLEOTIDE SEQUENCE</scope>
    <source>
        <strain evidence="15">Hildebrandi</strain>
    </source>
</reference>
<evidence type="ECO:0000259" key="14">
    <source>
        <dbReference type="Pfam" id="PF01764"/>
    </source>
</evidence>
<organism evidence="15 16">
    <name type="scientific">Nitzschia inconspicua</name>
    <dbReference type="NCBI Taxonomy" id="303405"/>
    <lineage>
        <taxon>Eukaryota</taxon>
        <taxon>Sar</taxon>
        <taxon>Stramenopiles</taxon>
        <taxon>Ochrophyta</taxon>
        <taxon>Bacillariophyta</taxon>
        <taxon>Bacillariophyceae</taxon>
        <taxon>Bacillariophycidae</taxon>
        <taxon>Bacillariales</taxon>
        <taxon>Bacillariaceae</taxon>
        <taxon>Nitzschia</taxon>
    </lineage>
</organism>
<dbReference type="GO" id="GO:0012505">
    <property type="term" value="C:endomembrane system"/>
    <property type="evidence" value="ECO:0007669"/>
    <property type="project" value="UniProtKB-SubCell"/>
</dbReference>
<dbReference type="OrthoDB" id="45753at2759"/>
<evidence type="ECO:0000256" key="3">
    <source>
        <dbReference type="ARBA" id="ARBA00022475"/>
    </source>
</evidence>
<dbReference type="InterPro" id="IPR052214">
    <property type="entry name" value="DAG_Lipase-Related"/>
</dbReference>
<evidence type="ECO:0000256" key="6">
    <source>
        <dbReference type="ARBA" id="ARBA00022723"/>
    </source>
</evidence>
<evidence type="ECO:0000313" key="15">
    <source>
        <dbReference type="EMBL" id="KAG7349309.1"/>
    </source>
</evidence>
<dbReference type="InterPro" id="IPR002921">
    <property type="entry name" value="Fungal_lipase-type"/>
</dbReference>
<reference evidence="15" key="2">
    <citation type="submission" date="2021-04" db="EMBL/GenBank/DDBJ databases">
        <authorList>
            <person name="Podell S."/>
        </authorList>
    </citation>
    <scope>NUCLEOTIDE SEQUENCE</scope>
    <source>
        <strain evidence="15">Hildebrandi</strain>
    </source>
</reference>
<evidence type="ECO:0000256" key="9">
    <source>
        <dbReference type="ARBA" id="ARBA00022963"/>
    </source>
</evidence>
<keyword evidence="5" id="KW-0812">Transmembrane</keyword>
<evidence type="ECO:0000256" key="1">
    <source>
        <dbReference type="ARBA" id="ARBA00004127"/>
    </source>
</evidence>
<dbReference type="Pfam" id="PF01764">
    <property type="entry name" value="Lipase_3"/>
    <property type="match status" value="1"/>
</dbReference>
<evidence type="ECO:0000256" key="10">
    <source>
        <dbReference type="ARBA" id="ARBA00022989"/>
    </source>
</evidence>
<keyword evidence="12" id="KW-0472">Membrane</keyword>
<name>A0A9K3KSP6_9STRA</name>
<evidence type="ECO:0000256" key="5">
    <source>
        <dbReference type="ARBA" id="ARBA00022692"/>
    </source>
</evidence>
<dbReference type="EMBL" id="JAGRRH010000019">
    <property type="protein sequence ID" value="KAG7349309.1"/>
    <property type="molecule type" value="Genomic_DNA"/>
</dbReference>
<dbReference type="PANTHER" id="PTHR45792:SF8">
    <property type="entry name" value="DIACYLGLYCEROL LIPASE-ALPHA"/>
    <property type="match status" value="1"/>
</dbReference>
<keyword evidence="11" id="KW-0443">Lipid metabolism</keyword>
<comment type="caution">
    <text evidence="15">The sequence shown here is derived from an EMBL/GenBank/DDBJ whole genome shotgun (WGS) entry which is preliminary data.</text>
</comment>
<keyword evidence="3" id="KW-1003">Cell membrane</keyword>
<gene>
    <name evidence="15" type="ORF">IV203_011906</name>
</gene>
<feature type="domain" description="Fungal lipase-type" evidence="14">
    <location>
        <begin position="330"/>
        <end position="456"/>
    </location>
</feature>
<evidence type="ECO:0000256" key="4">
    <source>
        <dbReference type="ARBA" id="ARBA00022553"/>
    </source>
</evidence>
<dbReference type="Proteomes" id="UP000693970">
    <property type="component" value="Unassembled WGS sequence"/>
</dbReference>
<dbReference type="GO" id="GO:0016042">
    <property type="term" value="P:lipid catabolic process"/>
    <property type="evidence" value="ECO:0007669"/>
    <property type="project" value="UniProtKB-KW"/>
</dbReference>
<dbReference type="GO" id="GO:0016298">
    <property type="term" value="F:lipase activity"/>
    <property type="evidence" value="ECO:0007669"/>
    <property type="project" value="TreeGrafter"/>
</dbReference>
<evidence type="ECO:0000313" key="16">
    <source>
        <dbReference type="Proteomes" id="UP000693970"/>
    </source>
</evidence>
<evidence type="ECO:0000256" key="12">
    <source>
        <dbReference type="ARBA" id="ARBA00023136"/>
    </source>
</evidence>
<dbReference type="GO" id="GO:0046872">
    <property type="term" value="F:metal ion binding"/>
    <property type="evidence" value="ECO:0007669"/>
    <property type="project" value="UniProtKB-KW"/>
</dbReference>
<keyword evidence="10" id="KW-1133">Transmembrane helix</keyword>
<dbReference type="AlphaFoldDB" id="A0A9K3KSP6"/>